<dbReference type="EMBL" id="MU277634">
    <property type="protein sequence ID" value="KAI0054216.1"/>
    <property type="molecule type" value="Genomic_DNA"/>
</dbReference>
<reference evidence="1" key="2">
    <citation type="journal article" date="2022" name="New Phytol.">
        <title>Evolutionary transition to the ectomycorrhizal habit in the genomes of a hyperdiverse lineage of mushroom-forming fungi.</title>
        <authorList>
            <person name="Looney B."/>
            <person name="Miyauchi S."/>
            <person name="Morin E."/>
            <person name="Drula E."/>
            <person name="Courty P.E."/>
            <person name="Kohler A."/>
            <person name="Kuo A."/>
            <person name="LaButti K."/>
            <person name="Pangilinan J."/>
            <person name="Lipzen A."/>
            <person name="Riley R."/>
            <person name="Andreopoulos W."/>
            <person name="He G."/>
            <person name="Johnson J."/>
            <person name="Nolan M."/>
            <person name="Tritt A."/>
            <person name="Barry K.W."/>
            <person name="Grigoriev I.V."/>
            <person name="Nagy L.G."/>
            <person name="Hibbett D."/>
            <person name="Henrissat B."/>
            <person name="Matheny P.B."/>
            <person name="Labbe J."/>
            <person name="Martin F.M."/>
        </authorList>
    </citation>
    <scope>NUCLEOTIDE SEQUENCE</scope>
    <source>
        <strain evidence="1">HHB10654</strain>
    </source>
</reference>
<evidence type="ECO:0000313" key="1">
    <source>
        <dbReference type="EMBL" id="KAI0054216.1"/>
    </source>
</evidence>
<name>A0ACB8SE55_9AGAM</name>
<accession>A0ACB8SE55</accession>
<sequence>YKRVDKKIRPVAGTFPQAARVHRQIPEDPLLSLPTLSKTPPIFSPTPRISQEGLARLEINQDGLLWPKEEKLFQHVMVLNEDSLAFEDNQRGTLKDSYMSPYIIPTVPHEPWAHKNIPIPPGIKNKVIDLLREKISAGVYEPSQSSYRSRWF</sequence>
<reference evidence="1" key="1">
    <citation type="submission" date="2021-03" db="EMBL/GenBank/DDBJ databases">
        <authorList>
            <consortium name="DOE Joint Genome Institute"/>
            <person name="Ahrendt S."/>
            <person name="Looney B.P."/>
            <person name="Miyauchi S."/>
            <person name="Morin E."/>
            <person name="Drula E."/>
            <person name="Courty P.E."/>
            <person name="Chicoki N."/>
            <person name="Fauchery L."/>
            <person name="Kohler A."/>
            <person name="Kuo A."/>
            <person name="Labutti K."/>
            <person name="Pangilinan J."/>
            <person name="Lipzen A."/>
            <person name="Riley R."/>
            <person name="Andreopoulos W."/>
            <person name="He G."/>
            <person name="Johnson J."/>
            <person name="Barry K.W."/>
            <person name="Grigoriev I.V."/>
            <person name="Nagy L."/>
            <person name="Hibbett D."/>
            <person name="Henrissat B."/>
            <person name="Matheny P.B."/>
            <person name="Labbe J."/>
            <person name="Martin F."/>
        </authorList>
    </citation>
    <scope>NUCLEOTIDE SEQUENCE</scope>
    <source>
        <strain evidence="1">HHB10654</strain>
    </source>
</reference>
<proteinExistence type="predicted"/>
<feature type="non-terminal residue" evidence="1">
    <location>
        <position position="152"/>
    </location>
</feature>
<protein>
    <submittedName>
        <fullName evidence="1">Uncharacterized protein</fullName>
    </submittedName>
</protein>
<keyword evidence="2" id="KW-1185">Reference proteome</keyword>
<feature type="non-terminal residue" evidence="1">
    <location>
        <position position="1"/>
    </location>
</feature>
<evidence type="ECO:0000313" key="2">
    <source>
        <dbReference type="Proteomes" id="UP000814140"/>
    </source>
</evidence>
<comment type="caution">
    <text evidence="1">The sequence shown here is derived from an EMBL/GenBank/DDBJ whole genome shotgun (WGS) entry which is preliminary data.</text>
</comment>
<organism evidence="1 2">
    <name type="scientific">Artomyces pyxidatus</name>
    <dbReference type="NCBI Taxonomy" id="48021"/>
    <lineage>
        <taxon>Eukaryota</taxon>
        <taxon>Fungi</taxon>
        <taxon>Dikarya</taxon>
        <taxon>Basidiomycota</taxon>
        <taxon>Agaricomycotina</taxon>
        <taxon>Agaricomycetes</taxon>
        <taxon>Russulales</taxon>
        <taxon>Auriscalpiaceae</taxon>
        <taxon>Artomyces</taxon>
    </lineage>
</organism>
<dbReference type="Proteomes" id="UP000814140">
    <property type="component" value="Unassembled WGS sequence"/>
</dbReference>
<gene>
    <name evidence="1" type="ORF">BV25DRAFT_1768024</name>
</gene>